<dbReference type="GO" id="GO:0009986">
    <property type="term" value="C:cell surface"/>
    <property type="evidence" value="ECO:0007669"/>
    <property type="project" value="TreeGrafter"/>
</dbReference>
<dbReference type="PANTHER" id="PTHR23412">
    <property type="entry name" value="STEREOCILIN RELATED"/>
    <property type="match status" value="1"/>
</dbReference>
<feature type="region of interest" description="Disordered" evidence="7">
    <location>
        <begin position="29"/>
        <end position="77"/>
    </location>
</feature>
<accession>A0AAN7MX38</accession>
<dbReference type="Pfam" id="PF06060">
    <property type="entry name" value="Mesothelin"/>
    <property type="match status" value="2"/>
</dbReference>
<organism evidence="8 9">
    <name type="scientific">Mycteria americana</name>
    <name type="common">Wood stork</name>
    <dbReference type="NCBI Taxonomy" id="33587"/>
    <lineage>
        <taxon>Eukaryota</taxon>
        <taxon>Metazoa</taxon>
        <taxon>Chordata</taxon>
        <taxon>Craniata</taxon>
        <taxon>Vertebrata</taxon>
        <taxon>Euteleostomi</taxon>
        <taxon>Archelosauria</taxon>
        <taxon>Archosauria</taxon>
        <taxon>Dinosauria</taxon>
        <taxon>Saurischia</taxon>
        <taxon>Theropoda</taxon>
        <taxon>Coelurosauria</taxon>
        <taxon>Aves</taxon>
        <taxon>Neognathae</taxon>
        <taxon>Neoaves</taxon>
        <taxon>Aequornithes</taxon>
        <taxon>Ciconiiformes</taxon>
        <taxon>Ciconiidae</taxon>
        <taxon>Mycteria</taxon>
    </lineage>
</organism>
<feature type="compositionally biased region" description="Polar residues" evidence="7">
    <location>
        <begin position="759"/>
        <end position="770"/>
    </location>
</feature>
<feature type="compositionally biased region" description="Polar residues" evidence="7">
    <location>
        <begin position="573"/>
        <end position="582"/>
    </location>
</feature>
<name>A0AAN7MX38_MYCAM</name>
<proteinExistence type="inferred from homology"/>
<feature type="compositionally biased region" description="Low complexity" evidence="7">
    <location>
        <begin position="538"/>
        <end position="567"/>
    </location>
</feature>
<comment type="caution">
    <text evidence="8">The sequence shown here is derived from an EMBL/GenBank/DDBJ whole genome shotgun (WGS) entry which is preliminary data.</text>
</comment>
<evidence type="ECO:0000256" key="3">
    <source>
        <dbReference type="ARBA" id="ARBA00022729"/>
    </source>
</evidence>
<evidence type="ECO:0000256" key="6">
    <source>
        <dbReference type="ARBA" id="ARBA00023180"/>
    </source>
</evidence>
<comment type="similarity">
    <text evidence="2">Belongs to the mesothelin family.</text>
</comment>
<evidence type="ECO:0000313" key="9">
    <source>
        <dbReference type="Proteomes" id="UP001333110"/>
    </source>
</evidence>
<evidence type="ECO:0000256" key="4">
    <source>
        <dbReference type="ARBA" id="ARBA00022889"/>
    </source>
</evidence>
<evidence type="ECO:0000256" key="5">
    <source>
        <dbReference type="ARBA" id="ARBA00023136"/>
    </source>
</evidence>
<protein>
    <submittedName>
        <fullName evidence="8">Uncharacterized protein</fullName>
    </submittedName>
</protein>
<feature type="region of interest" description="Disordered" evidence="7">
    <location>
        <begin position="462"/>
        <end position="583"/>
    </location>
</feature>
<comment type="subcellular location">
    <subcellularLocation>
        <location evidence="1">Membrane</location>
    </subcellularLocation>
</comment>
<keyword evidence="5" id="KW-0472">Membrane</keyword>
<feature type="region of interest" description="Disordered" evidence="7">
    <location>
        <begin position="722"/>
        <end position="770"/>
    </location>
</feature>
<keyword evidence="6" id="KW-0325">Glycoprotein</keyword>
<dbReference type="AlphaFoldDB" id="A0AAN7MX38"/>
<keyword evidence="9" id="KW-1185">Reference proteome</keyword>
<feature type="compositionally biased region" description="Low complexity" evidence="7">
    <location>
        <begin position="732"/>
        <end position="748"/>
    </location>
</feature>
<dbReference type="Proteomes" id="UP001333110">
    <property type="component" value="Unassembled WGS sequence"/>
</dbReference>
<evidence type="ECO:0000256" key="2">
    <source>
        <dbReference type="ARBA" id="ARBA00011016"/>
    </source>
</evidence>
<sequence length="770" mass="80982">MLSRSFSRRPQGSFKLGFTDSAKFGAARAGFEPDDAELGGQGKPPPQDLGASCPSARPALRLRDPAPLPPRQATREAFGRSIMATYGSQGRSQREKSLTLLRAFAAALASSHPRLKRSADRESFPLPPPVWTSTELFEGEKCPQAGCLSEPITASTVSDPLLLISYDTSEQFNLCLSNEVLKTNLERLLEQPLTVEYLQVMKKRLAQIYPSGIPEKQLKLLGPLSRQYTAEEISLWPVTSSDTLSALLNPSDGKWGAPQVQQLLSRYLALGGTWTGPLLRKIGGRHLCNLQEEQIKQISPEAIRTAGQLNISSCSQTTKEQLYRKAREAFAGQAGTTRAYYCQIWPYLGGAPAEDLKDLAKPGVAIDMDMDTFLALNPDELQVRPRYCLRCSSHLEKRFVAMPPVRTNKDVVVCVLQKLSVTDVKNLLGENLPYLKEAENETSVMRWVKRQSQRELDCTLGIGLQGGTEEPGTTGTATPPNPTASASISPTATVPAPTTLPPVPTPIATNSLPTANSSTGPHQAPTPSTIGPSPPSSTAPHTYTAVPSAAGSPPATSTARPAPTTGSIVPCSIHQSAPSNKATPPAVTLLATILATVNPNATSPSSVPPPALTPGATTTTTSSVVTNPAVTTRNASTPLVSMNPPAPAGTTHPAPATHNTTTPSTHNAPSALVPNSTSAPAATAATEINLPPHKPTPIPNSAVSTQESVVSSAAKTTTLACETGAPPAFLGPSSTTTSSETAKKTPTGVPEPPRPTPNGYVNLQSASGTV</sequence>
<dbReference type="InterPro" id="IPR010335">
    <property type="entry name" value="Mesothelin"/>
</dbReference>
<dbReference type="Gene3D" id="1.20.970.40">
    <property type="match status" value="1"/>
</dbReference>
<dbReference type="GO" id="GO:0016020">
    <property type="term" value="C:membrane"/>
    <property type="evidence" value="ECO:0007669"/>
    <property type="project" value="UniProtKB-SubCell"/>
</dbReference>
<feature type="compositionally biased region" description="Low complexity" evidence="7">
    <location>
        <begin position="613"/>
        <end position="623"/>
    </location>
</feature>
<feature type="compositionally biased region" description="Low complexity" evidence="7">
    <location>
        <begin position="648"/>
        <end position="683"/>
    </location>
</feature>
<dbReference type="GO" id="GO:0007160">
    <property type="term" value="P:cell-matrix adhesion"/>
    <property type="evidence" value="ECO:0007669"/>
    <property type="project" value="TreeGrafter"/>
</dbReference>
<evidence type="ECO:0000256" key="7">
    <source>
        <dbReference type="SAM" id="MobiDB-lite"/>
    </source>
</evidence>
<keyword evidence="3" id="KW-0732">Signal</keyword>
<evidence type="ECO:0000256" key="1">
    <source>
        <dbReference type="ARBA" id="ARBA00004370"/>
    </source>
</evidence>
<dbReference type="PANTHER" id="PTHR23412:SF15">
    <property type="entry name" value="MESOTHELIN-LIKE PROTEIN"/>
    <property type="match status" value="1"/>
</dbReference>
<dbReference type="InterPro" id="IPR026664">
    <property type="entry name" value="Stereocilin-rel"/>
</dbReference>
<feature type="region of interest" description="Disordered" evidence="7">
    <location>
        <begin position="600"/>
        <end position="623"/>
    </location>
</feature>
<keyword evidence="4" id="KW-0130">Cell adhesion</keyword>
<dbReference type="EMBL" id="JAUNZN010000012">
    <property type="protein sequence ID" value="KAK4813446.1"/>
    <property type="molecule type" value="Genomic_DNA"/>
</dbReference>
<reference evidence="8 9" key="1">
    <citation type="journal article" date="2023" name="J. Hered.">
        <title>Chromosome-level genome of the wood stork (Mycteria americana) provides insight into avian chromosome evolution.</title>
        <authorList>
            <person name="Flamio R. Jr."/>
            <person name="Ramstad K.M."/>
        </authorList>
    </citation>
    <scope>NUCLEOTIDE SEQUENCE [LARGE SCALE GENOMIC DNA]</scope>
    <source>
        <strain evidence="8">JAX WOST 10</strain>
    </source>
</reference>
<gene>
    <name evidence="8" type="ORF">QYF61_005394</name>
</gene>
<feature type="compositionally biased region" description="Polar residues" evidence="7">
    <location>
        <begin position="510"/>
        <end position="521"/>
    </location>
</feature>
<feature type="region of interest" description="Disordered" evidence="7">
    <location>
        <begin position="635"/>
        <end position="683"/>
    </location>
</feature>
<feature type="compositionally biased region" description="Low complexity" evidence="7">
    <location>
        <begin position="471"/>
        <end position="497"/>
    </location>
</feature>
<evidence type="ECO:0000313" key="8">
    <source>
        <dbReference type="EMBL" id="KAK4813446.1"/>
    </source>
</evidence>